<dbReference type="GO" id="GO:0005886">
    <property type="term" value="C:plasma membrane"/>
    <property type="evidence" value="ECO:0007669"/>
    <property type="project" value="UniProtKB-SubCell"/>
</dbReference>
<feature type="transmembrane region" description="Helical" evidence="7">
    <location>
        <begin position="209"/>
        <end position="230"/>
    </location>
</feature>
<dbReference type="InterPro" id="IPR011701">
    <property type="entry name" value="MFS"/>
</dbReference>
<keyword evidence="2" id="KW-0813">Transport</keyword>
<feature type="transmembrane region" description="Helical" evidence="7">
    <location>
        <begin position="163"/>
        <end position="182"/>
    </location>
</feature>
<dbReference type="GO" id="GO:0022857">
    <property type="term" value="F:transmembrane transporter activity"/>
    <property type="evidence" value="ECO:0007669"/>
    <property type="project" value="InterPro"/>
</dbReference>
<dbReference type="PROSITE" id="PS50850">
    <property type="entry name" value="MFS"/>
    <property type="match status" value="1"/>
</dbReference>
<dbReference type="InterPro" id="IPR050171">
    <property type="entry name" value="MFS_Transporters"/>
</dbReference>
<evidence type="ECO:0000256" key="2">
    <source>
        <dbReference type="ARBA" id="ARBA00022448"/>
    </source>
</evidence>
<keyword evidence="3" id="KW-1003">Cell membrane</keyword>
<feature type="transmembrane region" description="Helical" evidence="7">
    <location>
        <begin position="77"/>
        <end position="95"/>
    </location>
</feature>
<comment type="subcellular location">
    <subcellularLocation>
        <location evidence="1">Cell membrane</location>
        <topology evidence="1">Multi-pass membrane protein</topology>
    </subcellularLocation>
</comment>
<gene>
    <name evidence="9" type="ORF">QE369_000691</name>
</gene>
<dbReference type="Proteomes" id="UP001255601">
    <property type="component" value="Unassembled WGS sequence"/>
</dbReference>
<feature type="transmembrane region" description="Helical" evidence="7">
    <location>
        <begin position="298"/>
        <end position="323"/>
    </location>
</feature>
<name>A0AAJ2B536_9HYPH</name>
<feature type="transmembrane region" description="Helical" evidence="7">
    <location>
        <begin position="273"/>
        <end position="292"/>
    </location>
</feature>
<dbReference type="InterPro" id="IPR020846">
    <property type="entry name" value="MFS_dom"/>
</dbReference>
<sequence>MMQTPLTSKRMTSYGFIGAVLLAATSGAPTPLYHLYQELYDLSAATITLIFGSYAFALLGALLTFGSLSDHLGRRPLILLALMLNALALAIFIFADSGGALIAGRVVQGFAAGVAFPTFGAAILDSDRRHGPLLNSITAFIGLMLGSLAGGLLVTYAPYPTQLIYIILFVITIVGIATLPLMTETATRRRGAWAALKPNVHVPRRARTALLRLSPVNIACWSLGGFYLSLMPSLVATVTGIHSPFVGAAVVATLMFSAIASVFVFGTLLPGQALLAGTSGLMAGVAVTLFGIEQESVTLIFLGTAIAGLGFGSVFSNVLKIVLPLAELHERAGLFAAFLIESYIAFSVPAIMAGLAAPVFSMPMTAYAYGSSVLVLAIISILATRGEPLGHSAS</sequence>
<organism evidence="9 10">
    <name type="scientific">Agrobacterium larrymoorei</name>
    <dbReference type="NCBI Taxonomy" id="160699"/>
    <lineage>
        <taxon>Bacteria</taxon>
        <taxon>Pseudomonadati</taxon>
        <taxon>Pseudomonadota</taxon>
        <taxon>Alphaproteobacteria</taxon>
        <taxon>Hyphomicrobiales</taxon>
        <taxon>Rhizobiaceae</taxon>
        <taxon>Rhizobium/Agrobacterium group</taxon>
        <taxon>Agrobacterium</taxon>
    </lineage>
</organism>
<evidence type="ECO:0000256" key="6">
    <source>
        <dbReference type="ARBA" id="ARBA00023136"/>
    </source>
</evidence>
<feature type="domain" description="Major facilitator superfamily (MFS) profile" evidence="8">
    <location>
        <begin position="11"/>
        <end position="394"/>
    </location>
</feature>
<dbReference type="AlphaFoldDB" id="A0AAJ2B536"/>
<dbReference type="SUPFAM" id="SSF103473">
    <property type="entry name" value="MFS general substrate transporter"/>
    <property type="match status" value="1"/>
</dbReference>
<feature type="transmembrane region" description="Helical" evidence="7">
    <location>
        <begin position="43"/>
        <end position="65"/>
    </location>
</feature>
<feature type="transmembrane region" description="Helical" evidence="7">
    <location>
        <begin position="101"/>
        <end position="124"/>
    </location>
</feature>
<evidence type="ECO:0000256" key="7">
    <source>
        <dbReference type="SAM" id="Phobius"/>
    </source>
</evidence>
<proteinExistence type="predicted"/>
<reference evidence="9" key="1">
    <citation type="submission" date="2023-08" db="EMBL/GenBank/DDBJ databases">
        <title>Functional and genomic diversity of the sorghum phyllosphere microbiome.</title>
        <authorList>
            <person name="Shade A."/>
        </authorList>
    </citation>
    <scope>NUCLEOTIDE SEQUENCE</scope>
    <source>
        <strain evidence="9">SORGH_AS_0974</strain>
    </source>
</reference>
<dbReference type="EMBL" id="JAVIZC010000001">
    <property type="protein sequence ID" value="MDR6100513.1"/>
    <property type="molecule type" value="Genomic_DNA"/>
</dbReference>
<dbReference type="PANTHER" id="PTHR23517:SF13">
    <property type="entry name" value="MAJOR FACILITATOR SUPERFAMILY MFS_1"/>
    <property type="match status" value="1"/>
</dbReference>
<dbReference type="InterPro" id="IPR036259">
    <property type="entry name" value="MFS_trans_sf"/>
</dbReference>
<evidence type="ECO:0000313" key="9">
    <source>
        <dbReference type="EMBL" id="MDR6100513.1"/>
    </source>
</evidence>
<keyword evidence="5 7" id="KW-1133">Transmembrane helix</keyword>
<feature type="transmembrane region" description="Helical" evidence="7">
    <location>
        <begin position="366"/>
        <end position="384"/>
    </location>
</feature>
<evidence type="ECO:0000256" key="5">
    <source>
        <dbReference type="ARBA" id="ARBA00022989"/>
    </source>
</evidence>
<dbReference type="PANTHER" id="PTHR23517">
    <property type="entry name" value="RESISTANCE PROTEIN MDTM, PUTATIVE-RELATED-RELATED"/>
    <property type="match status" value="1"/>
</dbReference>
<keyword evidence="6 7" id="KW-0472">Membrane</keyword>
<protein>
    <submittedName>
        <fullName evidence="9">MFS family permease</fullName>
    </submittedName>
</protein>
<evidence type="ECO:0000256" key="4">
    <source>
        <dbReference type="ARBA" id="ARBA00022692"/>
    </source>
</evidence>
<feature type="transmembrane region" description="Helical" evidence="7">
    <location>
        <begin position="136"/>
        <end position="157"/>
    </location>
</feature>
<dbReference type="Gene3D" id="1.20.1250.20">
    <property type="entry name" value="MFS general substrate transporter like domains"/>
    <property type="match status" value="1"/>
</dbReference>
<feature type="transmembrane region" description="Helical" evidence="7">
    <location>
        <begin position="335"/>
        <end position="360"/>
    </location>
</feature>
<evidence type="ECO:0000259" key="8">
    <source>
        <dbReference type="PROSITE" id="PS50850"/>
    </source>
</evidence>
<accession>A0AAJ2B536</accession>
<dbReference type="Pfam" id="PF07690">
    <property type="entry name" value="MFS_1"/>
    <property type="match status" value="1"/>
</dbReference>
<keyword evidence="4 7" id="KW-0812">Transmembrane</keyword>
<evidence type="ECO:0000313" key="10">
    <source>
        <dbReference type="Proteomes" id="UP001255601"/>
    </source>
</evidence>
<evidence type="ECO:0000256" key="3">
    <source>
        <dbReference type="ARBA" id="ARBA00022475"/>
    </source>
</evidence>
<comment type="caution">
    <text evidence="9">The sequence shown here is derived from an EMBL/GenBank/DDBJ whole genome shotgun (WGS) entry which is preliminary data.</text>
</comment>
<feature type="transmembrane region" description="Helical" evidence="7">
    <location>
        <begin position="245"/>
        <end position="266"/>
    </location>
</feature>
<evidence type="ECO:0000256" key="1">
    <source>
        <dbReference type="ARBA" id="ARBA00004651"/>
    </source>
</evidence>